<organism evidence="3 4">
    <name type="scientific">Streptomyces achromogenes</name>
    <dbReference type="NCBI Taxonomy" id="67255"/>
    <lineage>
        <taxon>Bacteria</taxon>
        <taxon>Bacillati</taxon>
        <taxon>Actinomycetota</taxon>
        <taxon>Actinomycetes</taxon>
        <taxon>Kitasatosporales</taxon>
        <taxon>Streptomycetaceae</taxon>
        <taxon>Streptomyces</taxon>
    </lineage>
</organism>
<sequence>MLNSENSRVDVPEIAMVDPEVLSDPISAYGRAREQTPIVRLMAPGFGSIWAVTRHSDAKAMLSDPRLAMTADSWNQRIPDDVRPYMLTMSHMDGVDHGRLRKLAVRAFTARRAAARRDMIRQSADRLLDALPGLAEEGSVDLLKHFAQPLPTFVVGDVMGIPEADRPLWRAYVARISSGGQSYDEALRDAIEGAKRVIELRREEPGDDLVSDLLRAQAEDADRISDTELVTMVWHTVFAGQDNLANFIANSVVALLSHPEQLAALRADPSLMPRAVEELMRWRPPLLLTAIRYVLEDFELCGARVRAGDSVVAVIASANRDPRVFDDPDTLDITRPAGAAVHFGFGHGAHYCIGASLAAVEAEVALEALLSRFPDVALAVPPEEVPRLPNPGSWHLTALPVTL</sequence>
<gene>
    <name evidence="3" type="ORF">QFZ56_006688</name>
</gene>
<evidence type="ECO:0000313" key="3">
    <source>
        <dbReference type="EMBL" id="MDQ0687725.1"/>
    </source>
</evidence>
<comment type="caution">
    <text evidence="3">The sequence shown here is derived from an EMBL/GenBank/DDBJ whole genome shotgun (WGS) entry which is preliminary data.</text>
</comment>
<dbReference type="Pfam" id="PF00067">
    <property type="entry name" value="p450"/>
    <property type="match status" value="1"/>
</dbReference>
<dbReference type="Gene3D" id="1.10.630.10">
    <property type="entry name" value="Cytochrome P450"/>
    <property type="match status" value="1"/>
</dbReference>
<dbReference type="InterPro" id="IPR036396">
    <property type="entry name" value="Cyt_P450_sf"/>
</dbReference>
<reference evidence="3 4" key="1">
    <citation type="submission" date="2023-07" db="EMBL/GenBank/DDBJ databases">
        <title>Comparative genomics of wheat-associated soil bacteria to identify genetic determinants of phenazine resistance.</title>
        <authorList>
            <person name="Mouncey N."/>
        </authorList>
    </citation>
    <scope>NUCLEOTIDE SEQUENCE [LARGE SCALE GENOMIC DNA]</scope>
    <source>
        <strain evidence="3 4">W4I19-2</strain>
    </source>
</reference>
<dbReference type="SUPFAM" id="SSF48264">
    <property type="entry name" value="Cytochrome P450"/>
    <property type="match status" value="1"/>
</dbReference>
<dbReference type="RefSeq" id="WP_307047816.1">
    <property type="nucleotide sequence ID" value="NZ_JAUSYA010000001.1"/>
</dbReference>
<dbReference type="CDD" id="cd11029">
    <property type="entry name" value="CYP107-like"/>
    <property type="match status" value="1"/>
</dbReference>
<comment type="similarity">
    <text evidence="1 2">Belongs to the cytochrome P450 family.</text>
</comment>
<name>A0ABU0QAP1_STRAH</name>
<dbReference type="PROSITE" id="PS00086">
    <property type="entry name" value="CYTOCHROME_P450"/>
    <property type="match status" value="1"/>
</dbReference>
<dbReference type="EMBL" id="JAUSYA010000001">
    <property type="protein sequence ID" value="MDQ0687725.1"/>
    <property type="molecule type" value="Genomic_DNA"/>
</dbReference>
<keyword evidence="2" id="KW-0408">Iron</keyword>
<keyword evidence="4" id="KW-1185">Reference proteome</keyword>
<evidence type="ECO:0000313" key="4">
    <source>
        <dbReference type="Proteomes" id="UP001243364"/>
    </source>
</evidence>
<dbReference type="Proteomes" id="UP001243364">
    <property type="component" value="Unassembled WGS sequence"/>
</dbReference>
<keyword evidence="2" id="KW-0349">Heme</keyword>
<keyword evidence="2" id="KW-0479">Metal-binding</keyword>
<proteinExistence type="inferred from homology"/>
<evidence type="ECO:0000256" key="2">
    <source>
        <dbReference type="RuleBase" id="RU000461"/>
    </source>
</evidence>
<keyword evidence="2" id="KW-0503">Monooxygenase</keyword>
<dbReference type="InterPro" id="IPR002397">
    <property type="entry name" value="Cyt_P450_B"/>
</dbReference>
<accession>A0ABU0QAP1</accession>
<dbReference type="InterPro" id="IPR017972">
    <property type="entry name" value="Cyt_P450_CS"/>
</dbReference>
<protein>
    <submittedName>
        <fullName evidence="3">Cytochrome P450</fullName>
    </submittedName>
</protein>
<evidence type="ECO:0000256" key="1">
    <source>
        <dbReference type="ARBA" id="ARBA00010617"/>
    </source>
</evidence>
<dbReference type="PRINTS" id="PR00359">
    <property type="entry name" value="BP450"/>
</dbReference>
<dbReference type="InterPro" id="IPR001128">
    <property type="entry name" value="Cyt_P450"/>
</dbReference>
<dbReference type="PANTHER" id="PTHR46696">
    <property type="entry name" value="P450, PUTATIVE (EUROFUNG)-RELATED"/>
    <property type="match status" value="1"/>
</dbReference>
<dbReference type="PANTHER" id="PTHR46696:SF1">
    <property type="entry name" value="CYTOCHROME P450 YJIB-RELATED"/>
    <property type="match status" value="1"/>
</dbReference>
<keyword evidence="2" id="KW-0560">Oxidoreductase</keyword>